<keyword evidence="2 11" id="KW-1003">Cell membrane</keyword>
<evidence type="ECO:0000256" key="11">
    <source>
        <dbReference type="HAMAP-Rule" id="MF_00276"/>
    </source>
</evidence>
<keyword evidence="5 11" id="KW-0547">Nucleotide-binding</keyword>
<dbReference type="Proteomes" id="UP001564408">
    <property type="component" value="Unassembled WGS sequence"/>
</dbReference>
<feature type="transmembrane region" description="Helical" evidence="11">
    <location>
        <begin position="26"/>
        <end position="49"/>
    </location>
</feature>
<evidence type="ECO:0000313" key="13">
    <source>
        <dbReference type="Proteomes" id="UP001564408"/>
    </source>
</evidence>
<keyword evidence="9 11" id="KW-0406">Ion transport</keyword>
<name>A0ABV4BFE2_9GAMM</name>
<dbReference type="InterPro" id="IPR003820">
    <property type="entry name" value="KdpC"/>
</dbReference>
<dbReference type="EMBL" id="JBDKXB010000013">
    <property type="protein sequence ID" value="MEY6432915.1"/>
    <property type="molecule type" value="Genomic_DNA"/>
</dbReference>
<dbReference type="PANTHER" id="PTHR30042">
    <property type="entry name" value="POTASSIUM-TRANSPORTING ATPASE C CHAIN"/>
    <property type="match status" value="1"/>
</dbReference>
<evidence type="ECO:0000256" key="5">
    <source>
        <dbReference type="ARBA" id="ARBA00022741"/>
    </source>
</evidence>
<evidence type="ECO:0000256" key="7">
    <source>
        <dbReference type="ARBA" id="ARBA00022958"/>
    </source>
</evidence>
<evidence type="ECO:0000256" key="1">
    <source>
        <dbReference type="ARBA" id="ARBA00022448"/>
    </source>
</evidence>
<evidence type="ECO:0000256" key="2">
    <source>
        <dbReference type="ARBA" id="ARBA00022475"/>
    </source>
</evidence>
<comment type="function">
    <text evidence="11">Part of the high-affinity ATP-driven potassium transport (or Kdp) system, which catalyzes the hydrolysis of ATP coupled with the electrogenic transport of potassium into the cytoplasm. This subunit acts as a catalytic chaperone that increases the ATP-binding affinity of the ATP-hydrolyzing subunit KdpB by the formation of a transient KdpB/KdpC/ATP ternary complex.</text>
</comment>
<evidence type="ECO:0000256" key="6">
    <source>
        <dbReference type="ARBA" id="ARBA00022840"/>
    </source>
</evidence>
<comment type="similarity">
    <text evidence="11">Belongs to the KdpC family.</text>
</comment>
<keyword evidence="8 11" id="KW-1133">Transmembrane helix</keyword>
<protein>
    <recommendedName>
        <fullName evidence="11">Potassium-transporting ATPase KdpC subunit</fullName>
    </recommendedName>
    <alternativeName>
        <fullName evidence="11">ATP phosphohydrolase [potassium-transporting] C chain</fullName>
    </alternativeName>
    <alternativeName>
        <fullName evidence="11">Potassium-binding and translocating subunit C</fullName>
    </alternativeName>
    <alternativeName>
        <fullName evidence="11">Potassium-translocating ATPase C chain</fullName>
    </alternativeName>
</protein>
<evidence type="ECO:0000256" key="10">
    <source>
        <dbReference type="ARBA" id="ARBA00023136"/>
    </source>
</evidence>
<keyword evidence="7 11" id="KW-0630">Potassium</keyword>
<keyword evidence="6 11" id="KW-0067">ATP-binding</keyword>
<dbReference type="NCBIfam" id="TIGR00681">
    <property type="entry name" value="kdpC"/>
    <property type="match status" value="1"/>
</dbReference>
<dbReference type="HAMAP" id="MF_00276">
    <property type="entry name" value="KdpC"/>
    <property type="match status" value="1"/>
</dbReference>
<dbReference type="Pfam" id="PF02669">
    <property type="entry name" value="KdpC"/>
    <property type="match status" value="1"/>
</dbReference>
<keyword evidence="1 11" id="KW-0813">Transport</keyword>
<dbReference type="PIRSF" id="PIRSF001296">
    <property type="entry name" value="K_ATPase_KdpC"/>
    <property type="match status" value="1"/>
</dbReference>
<reference evidence="12 13" key="1">
    <citation type="submission" date="2024-05" db="EMBL/GenBank/DDBJ databases">
        <title>Genome Sequence and Characterization of the New Strain Purple Sulfur Bacterium of Genus Thioalkalicoccus.</title>
        <authorList>
            <person name="Bryantseva I.A."/>
            <person name="Kyndt J.A."/>
            <person name="Imhoff J.F."/>
        </authorList>
    </citation>
    <scope>NUCLEOTIDE SEQUENCE [LARGE SCALE GENOMIC DNA]</scope>
    <source>
        <strain evidence="12 13">Um2</strain>
    </source>
</reference>
<evidence type="ECO:0000256" key="9">
    <source>
        <dbReference type="ARBA" id="ARBA00023065"/>
    </source>
</evidence>
<keyword evidence="10 11" id="KW-0472">Membrane</keyword>
<organism evidence="12 13">
    <name type="scientific">Thioalkalicoccus limnaeus</name>
    <dbReference type="NCBI Taxonomy" id="120681"/>
    <lineage>
        <taxon>Bacteria</taxon>
        <taxon>Pseudomonadati</taxon>
        <taxon>Pseudomonadota</taxon>
        <taxon>Gammaproteobacteria</taxon>
        <taxon>Chromatiales</taxon>
        <taxon>Chromatiaceae</taxon>
        <taxon>Thioalkalicoccus</taxon>
    </lineage>
</organism>
<accession>A0ABV4BFE2</accession>
<comment type="subunit">
    <text evidence="11">The system is composed of three essential subunits: KdpA, KdpB and KdpC.</text>
</comment>
<keyword evidence="4 11" id="KW-0812">Transmembrane</keyword>
<keyword evidence="13" id="KW-1185">Reference proteome</keyword>
<dbReference type="RefSeq" id="WP_369667301.1">
    <property type="nucleotide sequence ID" value="NZ_JBDKXB010000013.1"/>
</dbReference>
<dbReference type="PANTHER" id="PTHR30042:SF2">
    <property type="entry name" value="POTASSIUM-TRANSPORTING ATPASE KDPC SUBUNIT"/>
    <property type="match status" value="1"/>
</dbReference>
<comment type="caution">
    <text evidence="12">The sequence shown here is derived from an EMBL/GenBank/DDBJ whole genome shotgun (WGS) entry which is preliminary data.</text>
</comment>
<evidence type="ECO:0000256" key="3">
    <source>
        <dbReference type="ARBA" id="ARBA00022538"/>
    </source>
</evidence>
<proteinExistence type="inferred from homology"/>
<dbReference type="NCBIfam" id="NF001454">
    <property type="entry name" value="PRK00315.1"/>
    <property type="match status" value="1"/>
</dbReference>
<evidence type="ECO:0000256" key="4">
    <source>
        <dbReference type="ARBA" id="ARBA00022692"/>
    </source>
</evidence>
<evidence type="ECO:0000256" key="8">
    <source>
        <dbReference type="ARBA" id="ARBA00022989"/>
    </source>
</evidence>
<evidence type="ECO:0000313" key="12">
    <source>
        <dbReference type="EMBL" id="MEY6432915.1"/>
    </source>
</evidence>
<comment type="subcellular location">
    <subcellularLocation>
        <location evidence="11">Cell membrane</location>
        <topology evidence="11">Single-pass membrane protein</topology>
    </subcellularLocation>
</comment>
<keyword evidence="3 11" id="KW-0633">Potassium transport</keyword>
<sequence>MNHAQSVAPTFSATPVGRWVQGLRGALVLMLLCGVLYPLLTVAIGGVLFPHQSTGSLIERDGKVIGSALVGQPFNAPGYFHGRPSAADYDPFGVSGANLAPSNPALRERAVASSIAISAANAVEAAAIPVDLIAASGSGIDPHISPAAAELQIDRVAAARGLPRAAVAALVAARVERPVLGVLGQPRVNVLQLNLALDDIGSEAGATQ</sequence>
<gene>
    <name evidence="11 12" type="primary">kdpC</name>
    <name evidence="12" type="ORF">ABC977_10905</name>
</gene>